<sequence>MALQYSHGETNYHPNTPFASFNLRNCSLILVFKTKKQKQLFHVLLFGFSSLTENCPFQNPNNTFRKELSHGKGRMRSYLKVEAMHDVDLVADGGVTATVRPDVVCAVVGCCRAAARASGAGGSRWRSVDLGERERRATEEELRGDVARGGERKVGGSARR</sequence>
<dbReference type="InParanoid" id="A0A0R0KKX6"/>
<feature type="region of interest" description="Disordered" evidence="1">
    <location>
        <begin position="122"/>
        <end position="160"/>
    </location>
</feature>
<reference evidence="3" key="2">
    <citation type="submission" date="2018-02" db="UniProtKB">
        <authorList>
            <consortium name="EnsemblPlants"/>
        </authorList>
    </citation>
    <scope>IDENTIFICATION</scope>
    <source>
        <strain evidence="3">Williams 82</strain>
    </source>
</reference>
<name>A0A0R0KKX6_SOYBN</name>
<organism evidence="2">
    <name type="scientific">Glycine max</name>
    <name type="common">Soybean</name>
    <name type="synonym">Glycine hispida</name>
    <dbReference type="NCBI Taxonomy" id="3847"/>
    <lineage>
        <taxon>Eukaryota</taxon>
        <taxon>Viridiplantae</taxon>
        <taxon>Streptophyta</taxon>
        <taxon>Embryophyta</taxon>
        <taxon>Tracheophyta</taxon>
        <taxon>Spermatophyta</taxon>
        <taxon>Magnoliopsida</taxon>
        <taxon>eudicotyledons</taxon>
        <taxon>Gunneridae</taxon>
        <taxon>Pentapetalae</taxon>
        <taxon>rosids</taxon>
        <taxon>fabids</taxon>
        <taxon>Fabales</taxon>
        <taxon>Fabaceae</taxon>
        <taxon>Papilionoideae</taxon>
        <taxon>50 kb inversion clade</taxon>
        <taxon>NPAAA clade</taxon>
        <taxon>indigoferoid/millettioid clade</taxon>
        <taxon>Phaseoleae</taxon>
        <taxon>Glycine</taxon>
        <taxon>Glycine subgen. Soja</taxon>
    </lineage>
</organism>
<evidence type="ECO:0000313" key="3">
    <source>
        <dbReference type="EnsemblPlants" id="KRH63551"/>
    </source>
</evidence>
<keyword evidence="4" id="KW-1185">Reference proteome</keyword>
<dbReference type="Proteomes" id="UP000008827">
    <property type="component" value="Chromosome 4"/>
</dbReference>
<proteinExistence type="predicted"/>
<accession>A0A0R0KKX6</accession>
<protein>
    <submittedName>
        <fullName evidence="2 3">Uncharacterized protein</fullName>
    </submittedName>
</protein>
<dbReference type="EnsemblPlants" id="KRH63551">
    <property type="protein sequence ID" value="KRH63551"/>
    <property type="gene ID" value="GLYMA_04G184700"/>
</dbReference>
<evidence type="ECO:0000313" key="4">
    <source>
        <dbReference type="Proteomes" id="UP000008827"/>
    </source>
</evidence>
<gene>
    <name evidence="2" type="ORF">GLYMA_04G184700</name>
</gene>
<reference evidence="2" key="3">
    <citation type="submission" date="2018-07" db="EMBL/GenBank/DDBJ databases">
        <title>WGS assembly of Glycine max.</title>
        <authorList>
            <person name="Schmutz J."/>
            <person name="Cannon S."/>
            <person name="Schlueter J."/>
            <person name="Ma J."/>
            <person name="Mitros T."/>
            <person name="Nelson W."/>
            <person name="Hyten D."/>
            <person name="Song Q."/>
            <person name="Thelen J."/>
            <person name="Cheng J."/>
            <person name="Xu D."/>
            <person name="Hellsten U."/>
            <person name="May G."/>
            <person name="Yu Y."/>
            <person name="Sakurai T."/>
            <person name="Umezawa T."/>
            <person name="Bhattacharyya M."/>
            <person name="Sandhu D."/>
            <person name="Valliyodan B."/>
            <person name="Lindquist E."/>
            <person name="Peto M."/>
            <person name="Grant D."/>
            <person name="Shu S."/>
            <person name="Goodstein D."/>
            <person name="Barry K."/>
            <person name="Futrell-Griggs M."/>
            <person name="Abernathy B."/>
            <person name="Du J."/>
            <person name="Tian Z."/>
            <person name="Zhu L."/>
            <person name="Gill N."/>
            <person name="Joshi T."/>
            <person name="Libault M."/>
            <person name="Sethuraman A."/>
            <person name="Zhang X."/>
            <person name="Shinozaki K."/>
            <person name="Nguyen H."/>
            <person name="Wing R."/>
            <person name="Cregan P."/>
            <person name="Specht J."/>
            <person name="Grimwood J."/>
            <person name="Rokhsar D."/>
            <person name="Stacey G."/>
            <person name="Shoemaker R."/>
            <person name="Jackson S."/>
        </authorList>
    </citation>
    <scope>NUCLEOTIDE SEQUENCE</scope>
    <source>
        <tissue evidence="2">Callus</tissue>
    </source>
</reference>
<dbReference type="EMBL" id="CM000837">
    <property type="protein sequence ID" value="KRH63551.1"/>
    <property type="molecule type" value="Genomic_DNA"/>
</dbReference>
<feature type="compositionally biased region" description="Basic and acidic residues" evidence="1">
    <location>
        <begin position="126"/>
        <end position="154"/>
    </location>
</feature>
<reference evidence="2 3" key="1">
    <citation type="journal article" date="2010" name="Nature">
        <title>Genome sequence of the palaeopolyploid soybean.</title>
        <authorList>
            <person name="Schmutz J."/>
            <person name="Cannon S.B."/>
            <person name="Schlueter J."/>
            <person name="Ma J."/>
            <person name="Mitros T."/>
            <person name="Nelson W."/>
            <person name="Hyten D.L."/>
            <person name="Song Q."/>
            <person name="Thelen J.J."/>
            <person name="Cheng J."/>
            <person name="Xu D."/>
            <person name="Hellsten U."/>
            <person name="May G.D."/>
            <person name="Yu Y."/>
            <person name="Sakurai T."/>
            <person name="Umezawa T."/>
            <person name="Bhattacharyya M.K."/>
            <person name="Sandhu D."/>
            <person name="Valliyodan B."/>
            <person name="Lindquist E."/>
            <person name="Peto M."/>
            <person name="Grant D."/>
            <person name="Shu S."/>
            <person name="Goodstein D."/>
            <person name="Barry K."/>
            <person name="Futrell-Griggs M."/>
            <person name="Abernathy B."/>
            <person name="Du J."/>
            <person name="Tian Z."/>
            <person name="Zhu L."/>
            <person name="Gill N."/>
            <person name="Joshi T."/>
            <person name="Libault M."/>
            <person name="Sethuraman A."/>
            <person name="Zhang X.-C."/>
            <person name="Shinozaki K."/>
            <person name="Nguyen H.T."/>
            <person name="Wing R.A."/>
            <person name="Cregan P."/>
            <person name="Specht J."/>
            <person name="Grimwood J."/>
            <person name="Rokhsar D."/>
            <person name="Stacey G."/>
            <person name="Shoemaker R.C."/>
            <person name="Jackson S.A."/>
        </authorList>
    </citation>
    <scope>NUCLEOTIDE SEQUENCE</scope>
    <source>
        <strain evidence="3">cv. Williams 82</strain>
        <tissue evidence="2">Callus</tissue>
    </source>
</reference>
<evidence type="ECO:0000256" key="1">
    <source>
        <dbReference type="SAM" id="MobiDB-lite"/>
    </source>
</evidence>
<dbReference type="Gramene" id="KRH63551">
    <property type="protein sequence ID" value="KRH63551"/>
    <property type="gene ID" value="GLYMA_04G184700"/>
</dbReference>
<dbReference type="AlphaFoldDB" id="A0A0R0KKX6"/>
<evidence type="ECO:0000313" key="2">
    <source>
        <dbReference type="EMBL" id="KRH63551.1"/>
    </source>
</evidence>